<gene>
    <name evidence="1" type="ORF">H8698_07610</name>
</gene>
<proteinExistence type="predicted"/>
<dbReference type="EMBL" id="JACRSU010000002">
    <property type="protein sequence ID" value="MBC8540842.1"/>
    <property type="molecule type" value="Genomic_DNA"/>
</dbReference>
<protein>
    <submittedName>
        <fullName evidence="1">Uncharacterized protein</fullName>
    </submittedName>
</protein>
<dbReference type="AlphaFoldDB" id="A0A926HUR0"/>
<name>A0A926HUR0_9FIRM</name>
<dbReference type="Proteomes" id="UP000611762">
    <property type="component" value="Unassembled WGS sequence"/>
</dbReference>
<accession>A0A926HUR0</accession>
<evidence type="ECO:0000313" key="1">
    <source>
        <dbReference type="EMBL" id="MBC8540842.1"/>
    </source>
</evidence>
<reference evidence="1" key="1">
    <citation type="submission" date="2020-08" db="EMBL/GenBank/DDBJ databases">
        <title>Genome public.</title>
        <authorList>
            <person name="Liu C."/>
            <person name="Sun Q."/>
        </authorList>
    </citation>
    <scope>NUCLEOTIDE SEQUENCE</scope>
    <source>
        <strain evidence="1">H8</strain>
    </source>
</reference>
<keyword evidence="2" id="KW-1185">Reference proteome</keyword>
<comment type="caution">
    <text evidence="1">The sequence shown here is derived from an EMBL/GenBank/DDBJ whole genome shotgun (WGS) entry which is preliminary data.</text>
</comment>
<organism evidence="1 2">
    <name type="scientific">Congzhengia minquanensis</name>
    <dbReference type="NCBI Taxonomy" id="2763657"/>
    <lineage>
        <taxon>Bacteria</taxon>
        <taxon>Bacillati</taxon>
        <taxon>Bacillota</taxon>
        <taxon>Clostridia</taxon>
        <taxon>Eubacteriales</taxon>
        <taxon>Oscillospiraceae</taxon>
        <taxon>Congzhengia</taxon>
    </lineage>
</organism>
<sequence length="73" mass="8513">MKSVIIKTPKCEIDFTDLCNKEYKKINALMGLIEKEFSVDLNNHQALRHEILDISNFIKRLPTMVSEVIDYDV</sequence>
<dbReference type="RefSeq" id="WP_249312013.1">
    <property type="nucleotide sequence ID" value="NZ_JACRSU010000002.1"/>
</dbReference>
<evidence type="ECO:0000313" key="2">
    <source>
        <dbReference type="Proteomes" id="UP000611762"/>
    </source>
</evidence>